<name>A0A381P6J6_9ZZZZ</name>
<dbReference type="EMBL" id="UINC01000878">
    <property type="protein sequence ID" value="SUZ62575.1"/>
    <property type="molecule type" value="Genomic_DNA"/>
</dbReference>
<sequence length="28" mass="3068">MEHGRSTMLLASFSVRTQGNVMAVLSML</sequence>
<proteinExistence type="predicted"/>
<reference evidence="1" key="1">
    <citation type="submission" date="2018-05" db="EMBL/GenBank/DDBJ databases">
        <authorList>
            <person name="Lanie J.A."/>
            <person name="Ng W.-L."/>
            <person name="Kazmierczak K.M."/>
            <person name="Andrzejewski T.M."/>
            <person name="Davidsen T.M."/>
            <person name="Wayne K.J."/>
            <person name="Tettelin H."/>
            <person name="Glass J.I."/>
            <person name="Rusch D."/>
            <person name="Podicherti R."/>
            <person name="Tsui H.-C.T."/>
            <person name="Winkler M.E."/>
        </authorList>
    </citation>
    <scope>NUCLEOTIDE SEQUENCE</scope>
</reference>
<feature type="non-terminal residue" evidence="1">
    <location>
        <position position="28"/>
    </location>
</feature>
<dbReference type="AlphaFoldDB" id="A0A381P6J6"/>
<accession>A0A381P6J6</accession>
<gene>
    <name evidence="1" type="ORF">METZ01_LOCUS15429</name>
</gene>
<protein>
    <submittedName>
        <fullName evidence="1">Uncharacterized protein</fullName>
    </submittedName>
</protein>
<evidence type="ECO:0000313" key="1">
    <source>
        <dbReference type="EMBL" id="SUZ62575.1"/>
    </source>
</evidence>
<organism evidence="1">
    <name type="scientific">marine metagenome</name>
    <dbReference type="NCBI Taxonomy" id="408172"/>
    <lineage>
        <taxon>unclassified sequences</taxon>
        <taxon>metagenomes</taxon>
        <taxon>ecological metagenomes</taxon>
    </lineage>
</organism>